<evidence type="ECO:0000313" key="1">
    <source>
        <dbReference type="EMBL" id="GAA09229.1"/>
    </source>
</evidence>
<evidence type="ECO:0000313" key="2">
    <source>
        <dbReference type="Proteomes" id="UP000004319"/>
    </source>
</evidence>
<accession>F7VFT4</accession>
<proteinExistence type="predicted"/>
<organism evidence="1 2">
    <name type="scientific">Acetobacter tropicalis NBRC 101654</name>
    <dbReference type="NCBI Taxonomy" id="749388"/>
    <lineage>
        <taxon>Bacteria</taxon>
        <taxon>Pseudomonadati</taxon>
        <taxon>Pseudomonadota</taxon>
        <taxon>Alphaproteobacteria</taxon>
        <taxon>Acetobacterales</taxon>
        <taxon>Acetobacteraceae</taxon>
        <taxon>Acetobacter</taxon>
    </lineage>
</organism>
<dbReference type="Proteomes" id="UP000004319">
    <property type="component" value="Unassembled WGS sequence"/>
</dbReference>
<dbReference type="AlphaFoldDB" id="F7VFT4"/>
<name>F7VFT4_9PROT</name>
<gene>
    <name evidence="1" type="ORF">ATPR_2233</name>
</gene>
<reference evidence="1 2" key="1">
    <citation type="journal article" date="2011" name="Biochem. Biophys. Res. Commun.">
        <title>Increased number of Arginine-based salt bridges contributes to the thermotolerance of thermotolerant acetic acid bacteria, Acetobacter tropicalis SKU1100.</title>
        <authorList>
            <person name="Matsutani M."/>
            <person name="Hirakawa H."/>
            <person name="Nishikura M."/>
            <person name="Soemphol W."/>
            <person name="Ali I.A.I."/>
            <person name="Yakushi T."/>
            <person name="Matsushita K."/>
        </authorList>
    </citation>
    <scope>NUCLEOTIDE SEQUENCE [LARGE SCALE GENOMIC DNA]</scope>
    <source>
        <strain evidence="1 2">NBRC 101654</strain>
    </source>
</reference>
<comment type="caution">
    <text evidence="1">The sequence shown here is derived from an EMBL/GenBank/DDBJ whole genome shotgun (WGS) entry which is preliminary data.</text>
</comment>
<dbReference type="EMBL" id="BABS01000076">
    <property type="protein sequence ID" value="GAA09229.1"/>
    <property type="molecule type" value="Genomic_DNA"/>
</dbReference>
<sequence>MRVKKTGSARHHAVSFKPSTEYWLQTYKHLRQKVVNTPVHRSGPLERATAT</sequence>
<protein>
    <submittedName>
        <fullName evidence="1">Uncharacterized protein</fullName>
    </submittedName>
</protein>